<dbReference type="SMART" id="SM00717">
    <property type="entry name" value="SANT"/>
    <property type="match status" value="1"/>
</dbReference>
<evidence type="ECO:0000256" key="1">
    <source>
        <dbReference type="SAM" id="MobiDB-lite"/>
    </source>
</evidence>
<feature type="compositionally biased region" description="Polar residues" evidence="1">
    <location>
        <begin position="163"/>
        <end position="178"/>
    </location>
</feature>
<dbReference type="EMBL" id="BAAFSV010000001">
    <property type="protein sequence ID" value="GAB1311144.1"/>
    <property type="molecule type" value="Genomic_DNA"/>
</dbReference>
<protein>
    <submittedName>
        <fullName evidence="3">Myb-like domain-containing protein</fullName>
    </submittedName>
</protein>
<sequence>MLLPSALSCDSSQPPPLTRLQSALFASPPASPSQLSPQTTFSNIFTTCRSLQSLLAAPSPPANVDHHEPITPPNSSHAQLPTPPLAHAPPPLKLRLRSRKTDPTATGGNAADHGPPRKRIVKRSVAPPARGPNKRRRPVDDDMGRDDGDADISDLEQPELLETTKTLSTDQNQENEPLQESALPAPAPHTPKRSRIAPEVLPLGLERSDYHVLHADGVLHDSNTSQIAQGTDVVVEADGETWSTEEDRMLVELVLEKLKLSKSDWQDCARSLGKKDRGSVGRRWKSLMLNGDVGLKKGSSRRAKLHGTWR</sequence>
<dbReference type="RefSeq" id="XP_070912877.1">
    <property type="nucleotide sequence ID" value="XM_071056776.1"/>
</dbReference>
<name>A0ABQ0G0F8_9PEZI</name>
<dbReference type="Proteomes" id="UP001628179">
    <property type="component" value="Unassembled WGS sequence"/>
</dbReference>
<feature type="compositionally biased region" description="Basic and acidic residues" evidence="1">
    <location>
        <begin position="138"/>
        <end position="147"/>
    </location>
</feature>
<evidence type="ECO:0000313" key="4">
    <source>
        <dbReference type="Proteomes" id="UP001628179"/>
    </source>
</evidence>
<proteinExistence type="predicted"/>
<dbReference type="SUPFAM" id="SSF46689">
    <property type="entry name" value="Homeodomain-like"/>
    <property type="match status" value="1"/>
</dbReference>
<feature type="compositionally biased region" description="Pro residues" evidence="1">
    <location>
        <begin position="81"/>
        <end position="92"/>
    </location>
</feature>
<keyword evidence="4" id="KW-1185">Reference proteome</keyword>
<evidence type="ECO:0000313" key="3">
    <source>
        <dbReference type="EMBL" id="GAB1311144.1"/>
    </source>
</evidence>
<feature type="region of interest" description="Disordered" evidence="1">
    <location>
        <begin position="1"/>
        <end position="38"/>
    </location>
</feature>
<dbReference type="InterPro" id="IPR001005">
    <property type="entry name" value="SANT/Myb"/>
</dbReference>
<accession>A0ABQ0G0F8</accession>
<organism evidence="3 4">
    <name type="scientific">Madurella fahalii</name>
    <dbReference type="NCBI Taxonomy" id="1157608"/>
    <lineage>
        <taxon>Eukaryota</taxon>
        <taxon>Fungi</taxon>
        <taxon>Dikarya</taxon>
        <taxon>Ascomycota</taxon>
        <taxon>Pezizomycotina</taxon>
        <taxon>Sordariomycetes</taxon>
        <taxon>Sordariomycetidae</taxon>
        <taxon>Sordariales</taxon>
        <taxon>Sordariales incertae sedis</taxon>
        <taxon>Madurella</taxon>
    </lineage>
</organism>
<evidence type="ECO:0000259" key="2">
    <source>
        <dbReference type="PROSITE" id="PS50090"/>
    </source>
</evidence>
<feature type="domain" description="Myb-like" evidence="2">
    <location>
        <begin position="242"/>
        <end position="288"/>
    </location>
</feature>
<feature type="compositionally biased region" description="Low complexity" evidence="1">
    <location>
        <begin position="20"/>
        <end position="38"/>
    </location>
</feature>
<dbReference type="GeneID" id="98172099"/>
<dbReference type="InterPro" id="IPR009057">
    <property type="entry name" value="Homeodomain-like_sf"/>
</dbReference>
<feature type="compositionally biased region" description="Acidic residues" evidence="1">
    <location>
        <begin position="148"/>
        <end position="159"/>
    </location>
</feature>
<dbReference type="PROSITE" id="PS50090">
    <property type="entry name" value="MYB_LIKE"/>
    <property type="match status" value="1"/>
</dbReference>
<dbReference type="Pfam" id="PF13921">
    <property type="entry name" value="Myb_DNA-bind_6"/>
    <property type="match status" value="1"/>
</dbReference>
<gene>
    <name evidence="3" type="ORF">MFIFM68171_01354</name>
</gene>
<dbReference type="Gene3D" id="1.10.10.60">
    <property type="entry name" value="Homeodomain-like"/>
    <property type="match status" value="1"/>
</dbReference>
<reference evidence="3 4" key="1">
    <citation type="submission" date="2024-09" db="EMBL/GenBank/DDBJ databases">
        <title>Itraconazole resistance in Madurella fahalii resulting from another homologue of gene encoding cytochrome P450 14-alpha sterol demethylase (CYP51).</title>
        <authorList>
            <person name="Yoshioka I."/>
            <person name="Fahal A.H."/>
            <person name="Kaneko S."/>
            <person name="Yaguchi T."/>
        </authorList>
    </citation>
    <scope>NUCLEOTIDE SEQUENCE [LARGE SCALE GENOMIC DNA]</scope>
    <source>
        <strain evidence="3 4">IFM 68171</strain>
    </source>
</reference>
<feature type="region of interest" description="Disordered" evidence="1">
    <location>
        <begin position="56"/>
        <end position="194"/>
    </location>
</feature>
<comment type="caution">
    <text evidence="3">The sequence shown here is derived from an EMBL/GenBank/DDBJ whole genome shotgun (WGS) entry which is preliminary data.</text>
</comment>
<dbReference type="CDD" id="cd00167">
    <property type="entry name" value="SANT"/>
    <property type="match status" value="1"/>
</dbReference>